<reference evidence="1 2" key="1">
    <citation type="submission" date="2018-08" db="EMBL/GenBank/DDBJ databases">
        <title>Neisseria zalophi ATCC BAA-2455 complete genome.</title>
        <authorList>
            <person name="Veseli I.A."/>
            <person name="Buttler R."/>
            <person name="Mascarenhas dos Santos A.C."/>
            <person name="Pombert J.-F."/>
        </authorList>
    </citation>
    <scope>NUCLEOTIDE SEQUENCE [LARGE SCALE GENOMIC DNA]</scope>
    <source>
        <strain evidence="1 2">ATCC BAA-2455</strain>
    </source>
</reference>
<dbReference type="OrthoDB" id="8525200at2"/>
<dbReference type="RefSeq" id="WP_151051280.1">
    <property type="nucleotide sequence ID" value="NZ_CP031700.1"/>
</dbReference>
<dbReference type="Pfam" id="PF04340">
    <property type="entry name" value="DUF484"/>
    <property type="match status" value="1"/>
</dbReference>
<name>A0A5J6PV98_9NEIS</name>
<dbReference type="Proteomes" id="UP000325713">
    <property type="component" value="Chromosome"/>
</dbReference>
<protein>
    <submittedName>
        <fullName evidence="1">DUF484 family protein</fullName>
    </submittedName>
</protein>
<dbReference type="PANTHER" id="PTHR38765">
    <property type="entry name" value="DUF484 DOMAIN-CONTAINING PROTEIN"/>
    <property type="match status" value="1"/>
</dbReference>
<dbReference type="InterPro" id="IPR029016">
    <property type="entry name" value="GAF-like_dom_sf"/>
</dbReference>
<gene>
    <name evidence="1" type="ORF">D0T92_06500</name>
</gene>
<dbReference type="AlphaFoldDB" id="A0A5J6PV98"/>
<evidence type="ECO:0000313" key="1">
    <source>
        <dbReference type="EMBL" id="QEY26206.1"/>
    </source>
</evidence>
<dbReference type="EMBL" id="CP031700">
    <property type="protein sequence ID" value="QEY26206.1"/>
    <property type="molecule type" value="Genomic_DNA"/>
</dbReference>
<dbReference type="InterPro" id="IPR007435">
    <property type="entry name" value="DUF484"/>
</dbReference>
<dbReference type="KEGG" id="nzl:D0T92_06500"/>
<sequence>MNNLNPQNVLDFLKEHPDFLVEHAAELGVRLRDDKVRSFAQAKLAESQLKIEKMAGQLTLMMADAEANQNTMLRQFALDIELLKVNTVGQLADALYKSLQKDFGLQLFKLVIAAEPKKAKARIPEDMVSGKKVREEILAMTKPILGTKISKEIKKLLPSSDIVAESYLQLPILVGKQTGAVLLAADSDVNRFAAGLETDSVQYMADAIGAALSRIMGYR</sequence>
<dbReference type="PANTHER" id="PTHR38765:SF1">
    <property type="entry name" value="DUF484 DOMAIN-CONTAINING PROTEIN"/>
    <property type="match status" value="1"/>
</dbReference>
<organism evidence="1 2">
    <name type="scientific">Neisseria zalophi</name>
    <dbReference type="NCBI Taxonomy" id="640030"/>
    <lineage>
        <taxon>Bacteria</taxon>
        <taxon>Pseudomonadati</taxon>
        <taxon>Pseudomonadota</taxon>
        <taxon>Betaproteobacteria</taxon>
        <taxon>Neisseriales</taxon>
        <taxon>Neisseriaceae</taxon>
        <taxon>Neisseria</taxon>
    </lineage>
</organism>
<dbReference type="Gene3D" id="3.30.450.40">
    <property type="match status" value="1"/>
</dbReference>
<keyword evidence="2" id="KW-1185">Reference proteome</keyword>
<accession>A0A5J6PV98</accession>
<evidence type="ECO:0000313" key="2">
    <source>
        <dbReference type="Proteomes" id="UP000325713"/>
    </source>
</evidence>
<proteinExistence type="predicted"/>